<dbReference type="Proteomes" id="UP001549019">
    <property type="component" value="Unassembled WGS sequence"/>
</dbReference>
<proteinExistence type="predicted"/>
<dbReference type="RefSeq" id="WP_230820656.1">
    <property type="nucleotide sequence ID" value="NZ_JAJNCU010000001.1"/>
</dbReference>
<name>A0ABV2E6J3_9STAP</name>
<protein>
    <submittedName>
        <fullName evidence="2">Competence protein ComGF</fullName>
    </submittedName>
</protein>
<gene>
    <name evidence="2" type="ORF">ABHD89_000427</name>
</gene>
<evidence type="ECO:0000313" key="2">
    <source>
        <dbReference type="EMBL" id="MET3110039.1"/>
    </source>
</evidence>
<keyword evidence="1" id="KW-0472">Membrane</keyword>
<accession>A0ABV2E6J3</accession>
<evidence type="ECO:0000256" key="1">
    <source>
        <dbReference type="SAM" id="Phobius"/>
    </source>
</evidence>
<feature type="transmembrane region" description="Helical" evidence="1">
    <location>
        <begin position="23"/>
        <end position="44"/>
    </location>
</feature>
<keyword evidence="1" id="KW-0812">Transmembrane</keyword>
<keyword evidence="3" id="KW-1185">Reference proteome</keyword>
<keyword evidence="1" id="KW-1133">Transmembrane helix</keyword>
<reference evidence="2 3" key="1">
    <citation type="submission" date="2024-05" db="EMBL/GenBank/DDBJ databases">
        <title>Genomic Encyclopedia of Type Strains, Phase IV (KMG-IV): sequencing the most valuable type-strain genomes for metagenomic binning, comparative biology and taxonomic classification.</title>
        <authorList>
            <person name="Goeker M."/>
        </authorList>
    </citation>
    <scope>NUCLEOTIDE SEQUENCE [LARGE SCALE GENOMIC DNA]</scope>
    <source>
        <strain evidence="2 3">DSM 25286</strain>
    </source>
</reference>
<dbReference type="EMBL" id="JBDZDV010000001">
    <property type="protein sequence ID" value="MET3110039.1"/>
    <property type="molecule type" value="Genomic_DNA"/>
</dbReference>
<sequence length="101" mass="11874">MCFKYKRASSESKDEGFLLADSLLSLMMLGIITSILLPALIILVQYDIKTKEQLEFSRQLFLDLKAYEDFDEFKTGNEIYIIRQDEICEKSNEDLCLRYQE</sequence>
<comment type="caution">
    <text evidence="2">The sequence shown here is derived from an EMBL/GenBank/DDBJ whole genome shotgun (WGS) entry which is preliminary data.</text>
</comment>
<organism evidence="2 3">
    <name type="scientific">Salinicoccus halitifaciens</name>
    <dbReference type="NCBI Taxonomy" id="1073415"/>
    <lineage>
        <taxon>Bacteria</taxon>
        <taxon>Bacillati</taxon>
        <taxon>Bacillota</taxon>
        <taxon>Bacilli</taxon>
        <taxon>Bacillales</taxon>
        <taxon>Staphylococcaceae</taxon>
        <taxon>Salinicoccus</taxon>
    </lineage>
</organism>
<evidence type="ECO:0000313" key="3">
    <source>
        <dbReference type="Proteomes" id="UP001549019"/>
    </source>
</evidence>